<dbReference type="Proteomes" id="UP001396334">
    <property type="component" value="Unassembled WGS sequence"/>
</dbReference>
<gene>
    <name evidence="1" type="ORF">V6N11_013590</name>
</gene>
<keyword evidence="2" id="KW-1185">Reference proteome</keyword>
<sequence>MGVHECWVMVFVLVFLFKAQLFSSQNLTCNQSDWIALQGFMSNLTTKLESWSANSSADCCHWEGITCDPPSGRVIKLELSRKRLSGKLSDSLAGLDQLKMLD</sequence>
<name>A0ABR1ZJC5_9ROSI</name>
<dbReference type="PANTHER" id="PTHR48060:SF21">
    <property type="entry name" value="L DOMAIN-LIKE PROTEIN"/>
    <property type="match status" value="1"/>
</dbReference>
<dbReference type="InterPro" id="IPR032675">
    <property type="entry name" value="LRR_dom_sf"/>
</dbReference>
<accession>A0ABR1ZJC5</accession>
<dbReference type="Gene3D" id="3.80.10.10">
    <property type="entry name" value="Ribonuclease Inhibitor"/>
    <property type="match status" value="1"/>
</dbReference>
<evidence type="ECO:0000313" key="2">
    <source>
        <dbReference type="Proteomes" id="UP001396334"/>
    </source>
</evidence>
<dbReference type="InterPro" id="IPR013210">
    <property type="entry name" value="LRR_N_plant-typ"/>
</dbReference>
<comment type="caution">
    <text evidence="1">The sequence shown here is derived from an EMBL/GenBank/DDBJ whole genome shotgun (WGS) entry which is preliminary data.</text>
</comment>
<dbReference type="InterPro" id="IPR053211">
    <property type="entry name" value="DNA_repair-toleration"/>
</dbReference>
<protein>
    <submittedName>
        <fullName evidence="1">Uncharacterized protein</fullName>
    </submittedName>
</protein>
<proteinExistence type="predicted"/>
<reference evidence="1 2" key="1">
    <citation type="journal article" date="2024" name="G3 (Bethesda)">
        <title>Genome assembly of Hibiscus sabdariffa L. provides insights into metabolisms of medicinal natural products.</title>
        <authorList>
            <person name="Kim T."/>
        </authorList>
    </citation>
    <scope>NUCLEOTIDE SEQUENCE [LARGE SCALE GENOMIC DNA]</scope>
    <source>
        <strain evidence="1">TK-2024</strain>
        <tissue evidence="1">Old leaves</tissue>
    </source>
</reference>
<dbReference type="Pfam" id="PF08263">
    <property type="entry name" value="LRRNT_2"/>
    <property type="match status" value="1"/>
</dbReference>
<dbReference type="PANTHER" id="PTHR48060">
    <property type="entry name" value="DNA DAMAGE-REPAIR/TOLERATION PROTEIN DRT100"/>
    <property type="match status" value="1"/>
</dbReference>
<evidence type="ECO:0000313" key="1">
    <source>
        <dbReference type="EMBL" id="KAK8480335.1"/>
    </source>
</evidence>
<dbReference type="SUPFAM" id="SSF52058">
    <property type="entry name" value="L domain-like"/>
    <property type="match status" value="1"/>
</dbReference>
<dbReference type="EMBL" id="JBBPBN010001049">
    <property type="protein sequence ID" value="KAK8480335.1"/>
    <property type="molecule type" value="Genomic_DNA"/>
</dbReference>
<organism evidence="1 2">
    <name type="scientific">Hibiscus sabdariffa</name>
    <name type="common">roselle</name>
    <dbReference type="NCBI Taxonomy" id="183260"/>
    <lineage>
        <taxon>Eukaryota</taxon>
        <taxon>Viridiplantae</taxon>
        <taxon>Streptophyta</taxon>
        <taxon>Embryophyta</taxon>
        <taxon>Tracheophyta</taxon>
        <taxon>Spermatophyta</taxon>
        <taxon>Magnoliopsida</taxon>
        <taxon>eudicotyledons</taxon>
        <taxon>Gunneridae</taxon>
        <taxon>Pentapetalae</taxon>
        <taxon>rosids</taxon>
        <taxon>malvids</taxon>
        <taxon>Malvales</taxon>
        <taxon>Malvaceae</taxon>
        <taxon>Malvoideae</taxon>
        <taxon>Hibiscus</taxon>
    </lineage>
</organism>